<dbReference type="GO" id="GO:0005085">
    <property type="term" value="F:guanyl-nucleotide exchange factor activity"/>
    <property type="evidence" value="ECO:0007669"/>
    <property type="project" value="InterPro"/>
</dbReference>
<dbReference type="Proteomes" id="UP000281549">
    <property type="component" value="Unassembled WGS sequence"/>
</dbReference>
<evidence type="ECO:0000313" key="7">
    <source>
        <dbReference type="Proteomes" id="UP000281549"/>
    </source>
</evidence>
<accession>A0A075AUL9</accession>
<evidence type="ECO:0000313" key="4">
    <source>
        <dbReference type="EMBL" id="EPZ32417.1"/>
    </source>
</evidence>
<dbReference type="PANTHER" id="PTHR14430:SF0">
    <property type="entry name" value="SEC2P DOMAIN-CONTAINING PROTEIN"/>
    <property type="match status" value="1"/>
</dbReference>
<keyword evidence="6" id="KW-1185">Reference proteome</keyword>
<evidence type="ECO:0000256" key="2">
    <source>
        <dbReference type="SAM" id="Coils"/>
    </source>
</evidence>
<dbReference type="EMBL" id="KE561154">
    <property type="protein sequence ID" value="EPZ32417.1"/>
    <property type="molecule type" value="Genomic_DNA"/>
</dbReference>
<name>A0A075AUL9_ROZAC</name>
<evidence type="ECO:0000313" key="6">
    <source>
        <dbReference type="Proteomes" id="UP000030755"/>
    </source>
</evidence>
<reference evidence="7" key="2">
    <citation type="journal article" date="2018" name="Nat. Microbiol.">
        <title>Leveraging single-cell genomics to expand the fungal tree of life.</title>
        <authorList>
            <person name="Ahrendt S.R."/>
            <person name="Quandt C.A."/>
            <person name="Ciobanu D."/>
            <person name="Clum A."/>
            <person name="Salamov A."/>
            <person name="Andreopoulos B."/>
            <person name="Cheng J.F."/>
            <person name="Woyke T."/>
            <person name="Pelin A."/>
            <person name="Henrissat B."/>
            <person name="Reynolds N.K."/>
            <person name="Benny G.L."/>
            <person name="Smith M.E."/>
            <person name="James T.Y."/>
            <person name="Grigoriev I.V."/>
        </authorList>
    </citation>
    <scope>NUCLEOTIDE SEQUENCE [LARGE SCALE GENOMIC DNA]</scope>
    <source>
        <strain evidence="7">CSF55</strain>
    </source>
</reference>
<dbReference type="GO" id="GO:0006887">
    <property type="term" value="P:exocytosis"/>
    <property type="evidence" value="ECO:0007669"/>
    <property type="project" value="TreeGrafter"/>
</dbReference>
<dbReference type="PANTHER" id="PTHR14430">
    <property type="entry name" value="RABIN3-RELATED"/>
    <property type="match status" value="1"/>
</dbReference>
<keyword evidence="1 2" id="KW-0175">Coiled coil</keyword>
<sequence>MPDLGVESESDKLVHDLRVKATRLEFSIKTGIHFLKRLESNLDGEDQVRNLEYIKFAIQYLESSLTTDTKQQEEPNFLHLGENDLEAGQPHVPLQTCKSMPVLSTSTSGEILITSLSNTTLPTECERCQVYVNVIKERTDAFHKMKDKYNELSTRYHSEAKQLEKVTIDKEILEKEMEELTATLFDQANRMVAEEAKLRDNVTKTNLLLSGKLEESMILFGERESELYKMRKKLGALEMKLKRHSSLKWTSLKPDSNEKVDFVKRESIEPSNEERIVTYVDSTALSEFKSFLKEANYNSSKSQLKSTPSSETINSMTPVSNTVQQSTLLKKIINDEIEPLLAYSFKALSKKKLLNCLSRHLCSISVEKTDNKDKCSVCGLRKPAVFALHLDSDTFLIDGICKEKFESIIEFYSMISTIAKKSAKVPLLELFRWFSAARCKMSALRIATMTNYDNDDATSNIIIL</sequence>
<dbReference type="Pfam" id="PF06428">
    <property type="entry name" value="Sec2p"/>
    <property type="match status" value="1"/>
</dbReference>
<organism evidence="4 6">
    <name type="scientific">Rozella allomycis (strain CSF55)</name>
    <dbReference type="NCBI Taxonomy" id="988480"/>
    <lineage>
        <taxon>Eukaryota</taxon>
        <taxon>Fungi</taxon>
        <taxon>Fungi incertae sedis</taxon>
        <taxon>Cryptomycota</taxon>
        <taxon>Cryptomycota incertae sedis</taxon>
        <taxon>Rozella</taxon>
    </lineage>
</organism>
<feature type="coiled-coil region" evidence="2">
    <location>
        <begin position="163"/>
        <end position="190"/>
    </location>
</feature>
<feature type="domain" description="GDP/GTP exchange factor Sec2 N-terminal" evidence="3">
    <location>
        <begin position="138"/>
        <end position="236"/>
    </location>
</feature>
<dbReference type="EMBL" id="ML005335">
    <property type="protein sequence ID" value="RKP18924.1"/>
    <property type="molecule type" value="Genomic_DNA"/>
</dbReference>
<dbReference type="Proteomes" id="UP000030755">
    <property type="component" value="Unassembled WGS sequence"/>
</dbReference>
<reference evidence="5" key="3">
    <citation type="submission" date="2018-08" db="EMBL/GenBank/DDBJ databases">
        <title>Leveraging single-cell genomics to expand the Fungal Tree of Life.</title>
        <authorList>
            <consortium name="DOE Joint Genome Institute"/>
            <person name="Ahrendt S.R."/>
            <person name="Quandt C.A."/>
            <person name="Ciobanu D."/>
            <person name="Clum A."/>
            <person name="Salamov A."/>
            <person name="Andreopoulos B."/>
            <person name="Cheng J.-F."/>
            <person name="Woyke T."/>
            <person name="Pelin A."/>
            <person name="Henrissat B."/>
            <person name="Reynolds N."/>
            <person name="Benny G.L."/>
            <person name="Smith M.E."/>
            <person name="James T.Y."/>
            <person name="Grigoriev I.V."/>
        </authorList>
    </citation>
    <scope>NUCLEOTIDE SEQUENCE</scope>
    <source>
        <strain evidence="5">CSF55</strain>
    </source>
</reference>
<dbReference type="SUPFAM" id="SSF144284">
    <property type="entry name" value="Sec2 N-terminal region"/>
    <property type="match status" value="1"/>
</dbReference>
<dbReference type="STRING" id="988480.A0A075AUL9"/>
<dbReference type="HOGENOM" id="CLU_589445_0_0_1"/>
<dbReference type="AlphaFoldDB" id="A0A075AUL9"/>
<dbReference type="InterPro" id="IPR009449">
    <property type="entry name" value="Sec2_N"/>
</dbReference>
<protein>
    <recommendedName>
        <fullName evidence="3">GDP/GTP exchange factor Sec2 N-terminal domain-containing protein</fullName>
    </recommendedName>
</protein>
<evidence type="ECO:0000256" key="1">
    <source>
        <dbReference type="ARBA" id="ARBA00023054"/>
    </source>
</evidence>
<proteinExistence type="predicted"/>
<dbReference type="InterPro" id="IPR040351">
    <property type="entry name" value="RAB3IL/RAB3IP/Sec2"/>
</dbReference>
<evidence type="ECO:0000313" key="5">
    <source>
        <dbReference type="EMBL" id="RKP18924.1"/>
    </source>
</evidence>
<reference evidence="4 6" key="1">
    <citation type="journal article" date="2013" name="Curr. Biol.">
        <title>Shared signatures of parasitism and phylogenomics unite Cryptomycota and microsporidia.</title>
        <authorList>
            <person name="James T.Y."/>
            <person name="Pelin A."/>
            <person name="Bonen L."/>
            <person name="Ahrendt S."/>
            <person name="Sain D."/>
            <person name="Corradi N."/>
            <person name="Stajich J.E."/>
        </authorList>
    </citation>
    <scope>NUCLEOTIDE SEQUENCE [LARGE SCALE GENOMIC DNA]</scope>
    <source>
        <strain evidence="4 6">CSF55</strain>
        <strain evidence="4 6">CSF55</strain>
    </source>
</reference>
<dbReference type="Gene3D" id="6.10.140.910">
    <property type="match status" value="1"/>
</dbReference>
<gene>
    <name evidence="4" type="ORF">O9G_001319</name>
    <name evidence="5" type="ORF">ROZALSC1DRAFT_29423</name>
</gene>
<evidence type="ECO:0000259" key="3">
    <source>
        <dbReference type="Pfam" id="PF06428"/>
    </source>
</evidence>
<dbReference type="GO" id="GO:0070319">
    <property type="term" value="C:Golgi to plasma membrane transport vesicle"/>
    <property type="evidence" value="ECO:0007669"/>
    <property type="project" value="TreeGrafter"/>
</dbReference>
<dbReference type="OrthoDB" id="5560525at2759"/>
<dbReference type="GO" id="GO:0051286">
    <property type="term" value="C:cell tip"/>
    <property type="evidence" value="ECO:0007669"/>
    <property type="project" value="TreeGrafter"/>
</dbReference>